<dbReference type="CDD" id="cd00067">
    <property type="entry name" value="GAL4"/>
    <property type="match status" value="1"/>
</dbReference>
<dbReference type="PANTHER" id="PTHR47540">
    <property type="entry name" value="THIAMINE REPRESSIBLE GENES REGULATORY PROTEIN THI5"/>
    <property type="match status" value="1"/>
</dbReference>
<dbReference type="GO" id="GO:0043565">
    <property type="term" value="F:sequence-specific DNA binding"/>
    <property type="evidence" value="ECO:0007669"/>
    <property type="project" value="TreeGrafter"/>
</dbReference>
<dbReference type="PANTHER" id="PTHR47540:SF6">
    <property type="entry name" value="ZN(II)2CYS6 TRANSCRIPTION FACTOR (EUROFUNG)"/>
    <property type="match status" value="1"/>
</dbReference>
<protein>
    <submittedName>
        <fullName evidence="8">C6 transcription factor</fullName>
    </submittedName>
</protein>
<evidence type="ECO:0000256" key="2">
    <source>
        <dbReference type="ARBA" id="ARBA00023015"/>
    </source>
</evidence>
<feature type="compositionally biased region" description="Polar residues" evidence="6">
    <location>
        <begin position="69"/>
        <end position="79"/>
    </location>
</feature>
<evidence type="ECO:0000256" key="6">
    <source>
        <dbReference type="SAM" id="MobiDB-lite"/>
    </source>
</evidence>
<evidence type="ECO:0000256" key="1">
    <source>
        <dbReference type="ARBA" id="ARBA00004123"/>
    </source>
</evidence>
<dbReference type="STRING" id="1213859.L2FKB1"/>
<dbReference type="SUPFAM" id="SSF57701">
    <property type="entry name" value="Zn2/Cys6 DNA-binding domain"/>
    <property type="match status" value="1"/>
</dbReference>
<sequence>MVTSPAQKGRSSVACKACHGQKLKCNGGTPCQRCQVRRRECVYPVKEKFTTVSESYLRMLEKELASVRRGSNQSPSNPSHAPEPVQTDVRSSDFAAPMSPPKTSRIIKEEMPEDCSTEKFFHTLLSRKEKYTYSRLKFDFLHPEVHLRLPPRPYAFHLLQAFEEGFSEYHWFLRKDFRDRLMLTYSDPSSQSKDRNWLCRVSVVLALAESFNRSRMTASTHMQLTGEQPPSPYGILPPLSSSPTSNSESSETPQAPPPPPGSDYFEQGLMLLKMSSEEPVSEDVEALNLIGASPKAKFGYWESLHLFSGLSILALARVSLNFDRVSSPSSEDHDVALYSRTRELLREMARVGNPAAKDHDALLSDVEAMVMRVQEEERLAEQTTTEIETPNENSTFSDFMFADMGSEQQIWCDTDWENILSSYTQGI</sequence>
<feature type="region of interest" description="Disordered" evidence="6">
    <location>
        <begin position="66"/>
        <end position="103"/>
    </location>
</feature>
<dbReference type="PROSITE" id="PS50048">
    <property type="entry name" value="ZN2_CY6_FUNGAL_2"/>
    <property type="match status" value="1"/>
</dbReference>
<feature type="domain" description="Zn(2)-C6 fungal-type" evidence="7">
    <location>
        <begin position="14"/>
        <end position="43"/>
    </location>
</feature>
<dbReference type="GO" id="GO:0008270">
    <property type="term" value="F:zinc ion binding"/>
    <property type="evidence" value="ECO:0007669"/>
    <property type="project" value="InterPro"/>
</dbReference>
<proteinExistence type="predicted"/>
<dbReference type="SMART" id="SM00066">
    <property type="entry name" value="GAL4"/>
    <property type="match status" value="1"/>
</dbReference>
<name>L2FKB1_COLFN</name>
<keyword evidence="3" id="KW-0238">DNA-binding</keyword>
<dbReference type="GO" id="GO:0045944">
    <property type="term" value="P:positive regulation of transcription by RNA polymerase II"/>
    <property type="evidence" value="ECO:0007669"/>
    <property type="project" value="TreeGrafter"/>
</dbReference>
<feature type="region of interest" description="Disordered" evidence="6">
    <location>
        <begin position="220"/>
        <end position="266"/>
    </location>
</feature>
<organism evidence="8">
    <name type="scientific">Colletotrichum fructicola (strain Nara gc5)</name>
    <name type="common">Anthracnose fungus</name>
    <name type="synonym">Colletotrichum gloeosporioides (strain Nara gc5)</name>
    <dbReference type="NCBI Taxonomy" id="1213859"/>
    <lineage>
        <taxon>Eukaryota</taxon>
        <taxon>Fungi</taxon>
        <taxon>Dikarya</taxon>
        <taxon>Ascomycota</taxon>
        <taxon>Pezizomycotina</taxon>
        <taxon>Sordariomycetes</taxon>
        <taxon>Hypocreomycetidae</taxon>
        <taxon>Glomerellales</taxon>
        <taxon>Glomerellaceae</taxon>
        <taxon>Colletotrichum</taxon>
        <taxon>Colletotrichum gloeosporioides species complex</taxon>
    </lineage>
</organism>
<keyword evidence="4" id="KW-0804">Transcription</keyword>
<evidence type="ECO:0000256" key="5">
    <source>
        <dbReference type="ARBA" id="ARBA00023242"/>
    </source>
</evidence>
<accession>L2FKB1</accession>
<dbReference type="HOGENOM" id="CLU_642510_0_0_1"/>
<dbReference type="PROSITE" id="PS00463">
    <property type="entry name" value="ZN2_CY6_FUNGAL_1"/>
    <property type="match status" value="1"/>
</dbReference>
<comment type="subcellular location">
    <subcellularLocation>
        <location evidence="1">Nucleus</location>
    </subcellularLocation>
</comment>
<evidence type="ECO:0000313" key="8">
    <source>
        <dbReference type="EMBL" id="ELA26839.1"/>
    </source>
</evidence>
<dbReference type="EMBL" id="KB021025">
    <property type="protein sequence ID" value="ELA26839.1"/>
    <property type="molecule type" value="Genomic_DNA"/>
</dbReference>
<evidence type="ECO:0000256" key="3">
    <source>
        <dbReference type="ARBA" id="ARBA00023125"/>
    </source>
</evidence>
<dbReference type="AlphaFoldDB" id="L2FKB1"/>
<dbReference type="InterPro" id="IPR051711">
    <property type="entry name" value="Stress_Response_Reg"/>
</dbReference>
<gene>
    <name evidence="8" type="ORF">CGGC5_1688</name>
</gene>
<keyword evidence="5" id="KW-0539">Nucleus</keyword>
<dbReference type="GO" id="GO:0000981">
    <property type="term" value="F:DNA-binding transcription factor activity, RNA polymerase II-specific"/>
    <property type="evidence" value="ECO:0007669"/>
    <property type="project" value="InterPro"/>
</dbReference>
<evidence type="ECO:0000256" key="4">
    <source>
        <dbReference type="ARBA" id="ARBA00023163"/>
    </source>
</evidence>
<dbReference type="Gene3D" id="4.10.240.10">
    <property type="entry name" value="Zn(2)-C6 fungal-type DNA-binding domain"/>
    <property type="match status" value="1"/>
</dbReference>
<dbReference type="InterPro" id="IPR036864">
    <property type="entry name" value="Zn2-C6_fun-type_DNA-bd_sf"/>
</dbReference>
<evidence type="ECO:0000259" key="7">
    <source>
        <dbReference type="PROSITE" id="PS50048"/>
    </source>
</evidence>
<feature type="compositionally biased region" description="Low complexity" evidence="6">
    <location>
        <begin position="236"/>
        <end position="253"/>
    </location>
</feature>
<reference evidence="8" key="1">
    <citation type="submission" date="2012-08" db="EMBL/GenBank/DDBJ databases">
        <title>Genome analysis of Colletotrichum orbiculare and Colletotrichum fructicola.</title>
        <authorList>
            <person name="Gan P.H.P."/>
            <person name="Ikeda K."/>
            <person name="Irieda H."/>
            <person name="Narusaka M."/>
            <person name="O'Connell R.J."/>
            <person name="Narusaka Y."/>
            <person name="Takano Y."/>
            <person name="Kubo Y."/>
            <person name="Shirasu K."/>
        </authorList>
    </citation>
    <scope>NUCLEOTIDE SEQUENCE</scope>
    <source>
        <strain evidence="8">Nara gc5</strain>
    </source>
</reference>
<dbReference type="Pfam" id="PF00172">
    <property type="entry name" value="Zn_clus"/>
    <property type="match status" value="1"/>
</dbReference>
<dbReference type="GO" id="GO:0005634">
    <property type="term" value="C:nucleus"/>
    <property type="evidence" value="ECO:0007669"/>
    <property type="project" value="UniProtKB-SubCell"/>
</dbReference>
<dbReference type="InterPro" id="IPR001138">
    <property type="entry name" value="Zn2Cys6_DnaBD"/>
</dbReference>
<keyword evidence="2" id="KW-0805">Transcription regulation</keyword>